<dbReference type="Pfam" id="PF18946">
    <property type="entry name" value="Apex"/>
    <property type="match status" value="1"/>
</dbReference>
<dbReference type="Gene3D" id="2.40.50.230">
    <property type="entry name" value="Gp5 N-terminal domain"/>
    <property type="match status" value="1"/>
</dbReference>
<sequence length="155" mass="16487">MDLIKQGEINSIDVKNGKARVIFLDRDNKVSDWLNILVPFSDSHSDSYNLAVGQSVLVLSLPDMPEVGYILGCPMRASEIKEGEVKRTFSDGGFYSYSNGTLTLNPVSEVVINANTTVNGNLTVSGTTITGGSINLNTHKHDGVTAGGDKTGGPE</sequence>
<reference evidence="1" key="1">
    <citation type="submission" date="2024-07" db="EMBL/GenBank/DDBJ databases">
        <authorList>
            <person name="Li X.-J."/>
            <person name="Wang X."/>
        </authorList>
    </citation>
    <scope>NUCLEOTIDE SEQUENCE</scope>
    <source>
        <strain evidence="1">HSP-334</strain>
    </source>
</reference>
<dbReference type="EMBL" id="CP165644">
    <property type="protein sequence ID" value="XDU66418.1"/>
    <property type="molecule type" value="Genomic_DNA"/>
</dbReference>
<dbReference type="KEGG" id="lrug:AB8B22_08370"/>
<protein>
    <submittedName>
        <fullName evidence="1">Phage baseplate protein</fullName>
    </submittedName>
</protein>
<dbReference type="AlphaFoldDB" id="A0AB39VHM5"/>
<gene>
    <name evidence="1" type="ORF">AB8B22_08370</name>
</gene>
<proteinExistence type="predicted"/>
<name>A0AB39VHM5_9FUSO</name>
<accession>A0AB39VHM5</accession>
<organism evidence="1">
    <name type="scientific">Leptotrichia rugosa</name>
    <dbReference type="NCBI Taxonomy" id="3239302"/>
    <lineage>
        <taxon>Bacteria</taxon>
        <taxon>Fusobacteriati</taxon>
        <taxon>Fusobacteriota</taxon>
        <taxon>Fusobacteriia</taxon>
        <taxon>Fusobacteriales</taxon>
        <taxon>Leptotrichiaceae</taxon>
        <taxon>Leptotrichia</taxon>
    </lineage>
</organism>
<dbReference type="InterPro" id="IPR044033">
    <property type="entry name" value="GpV-like_apex"/>
</dbReference>
<dbReference type="RefSeq" id="WP_369710766.1">
    <property type="nucleotide sequence ID" value="NZ_CP165644.1"/>
</dbReference>
<evidence type="ECO:0000313" key="1">
    <source>
        <dbReference type="EMBL" id="XDU66418.1"/>
    </source>
</evidence>
<dbReference type="InterPro" id="IPR037026">
    <property type="entry name" value="Vgr_OB-fold_dom_sf"/>
</dbReference>